<comment type="caution">
    <text evidence="2">The sequence shown here is derived from an EMBL/GenBank/DDBJ whole genome shotgun (WGS) entry which is preliminary data.</text>
</comment>
<dbReference type="AlphaFoldDB" id="A0A2B7ZIF9"/>
<accession>A0A2B7ZIF9</accession>
<dbReference type="Proteomes" id="UP000226031">
    <property type="component" value="Unassembled WGS sequence"/>
</dbReference>
<evidence type="ECO:0000313" key="2">
    <source>
        <dbReference type="EMBL" id="PGH32963.1"/>
    </source>
</evidence>
<organism evidence="2 3">
    <name type="scientific">[Emmonsia] crescens</name>
    <dbReference type="NCBI Taxonomy" id="73230"/>
    <lineage>
        <taxon>Eukaryota</taxon>
        <taxon>Fungi</taxon>
        <taxon>Dikarya</taxon>
        <taxon>Ascomycota</taxon>
        <taxon>Pezizomycotina</taxon>
        <taxon>Eurotiomycetes</taxon>
        <taxon>Eurotiomycetidae</taxon>
        <taxon>Onygenales</taxon>
        <taxon>Ajellomycetaceae</taxon>
        <taxon>Emergomyces</taxon>
    </lineage>
</organism>
<sequence>MKPTTLLVAALAALAGSPTPVNAVGGLSFVPVPLPPPNNWIGGPSLFPTRVLAGFHEDYEKYDQGNWTVYMLNQCRQNDGCTSLILFSAIPAETNSNSRSWFGYLMGGPPTNPNDYVRDESKDQDVQDSAAWNAIRR</sequence>
<dbReference type="VEuPathDB" id="FungiDB:EMCG_05864"/>
<evidence type="ECO:0008006" key="4">
    <source>
        <dbReference type="Google" id="ProtNLM"/>
    </source>
</evidence>
<feature type="chain" id="PRO_5013242378" description="Ecp2 effector protein domain-containing protein" evidence="1">
    <location>
        <begin position="24"/>
        <end position="137"/>
    </location>
</feature>
<evidence type="ECO:0000256" key="1">
    <source>
        <dbReference type="SAM" id="SignalP"/>
    </source>
</evidence>
<evidence type="ECO:0000313" key="3">
    <source>
        <dbReference type="Proteomes" id="UP000226031"/>
    </source>
</evidence>
<reference evidence="2 3" key="1">
    <citation type="submission" date="2017-10" db="EMBL/GenBank/DDBJ databases">
        <title>Comparative genomics in systemic dimorphic fungi from Ajellomycetaceae.</title>
        <authorList>
            <person name="Munoz J.F."/>
            <person name="Mcewen J.G."/>
            <person name="Clay O.K."/>
            <person name="Cuomo C.A."/>
        </authorList>
    </citation>
    <scope>NUCLEOTIDE SEQUENCE [LARGE SCALE GENOMIC DNA]</scope>
    <source>
        <strain evidence="2 3">UAMH4076</strain>
    </source>
</reference>
<feature type="signal peptide" evidence="1">
    <location>
        <begin position="1"/>
        <end position="23"/>
    </location>
</feature>
<dbReference type="EMBL" id="PDND01000076">
    <property type="protein sequence ID" value="PGH32963.1"/>
    <property type="molecule type" value="Genomic_DNA"/>
</dbReference>
<name>A0A2B7ZIF9_9EURO</name>
<gene>
    <name evidence="2" type="ORF">GX50_04245</name>
</gene>
<keyword evidence="3" id="KW-1185">Reference proteome</keyword>
<protein>
    <recommendedName>
        <fullName evidence="4">Ecp2 effector protein domain-containing protein</fullName>
    </recommendedName>
</protein>
<proteinExistence type="predicted"/>
<keyword evidence="1" id="KW-0732">Signal</keyword>